<protein>
    <submittedName>
        <fullName evidence="1">Uncharacterized protein</fullName>
    </submittedName>
</protein>
<gene>
    <name evidence="1" type="ORF">K3G42_013275</name>
</gene>
<dbReference type="Proteomes" id="UP000827872">
    <property type="component" value="Linkage Group LG08"/>
</dbReference>
<name>A0ACB8F9G8_9SAUR</name>
<reference evidence="1" key="1">
    <citation type="submission" date="2021-08" db="EMBL/GenBank/DDBJ databases">
        <title>The first chromosome-level gecko genome reveals the dynamic sex chromosomes of Neotropical dwarf geckos (Sphaerodactylidae: Sphaerodactylus).</title>
        <authorList>
            <person name="Pinto B.J."/>
            <person name="Keating S.E."/>
            <person name="Gamble T."/>
        </authorList>
    </citation>
    <scope>NUCLEOTIDE SEQUENCE</scope>
    <source>
        <strain evidence="1">TG3544</strain>
    </source>
</reference>
<comment type="caution">
    <text evidence="1">The sequence shown here is derived from an EMBL/GenBank/DDBJ whole genome shotgun (WGS) entry which is preliminary data.</text>
</comment>
<organism evidence="1 2">
    <name type="scientific">Sphaerodactylus townsendi</name>
    <dbReference type="NCBI Taxonomy" id="933632"/>
    <lineage>
        <taxon>Eukaryota</taxon>
        <taxon>Metazoa</taxon>
        <taxon>Chordata</taxon>
        <taxon>Craniata</taxon>
        <taxon>Vertebrata</taxon>
        <taxon>Euteleostomi</taxon>
        <taxon>Lepidosauria</taxon>
        <taxon>Squamata</taxon>
        <taxon>Bifurcata</taxon>
        <taxon>Gekkota</taxon>
        <taxon>Sphaerodactylidae</taxon>
        <taxon>Sphaerodactylus</taxon>
    </lineage>
</organism>
<evidence type="ECO:0000313" key="1">
    <source>
        <dbReference type="EMBL" id="KAH8001643.1"/>
    </source>
</evidence>
<dbReference type="EMBL" id="CM037621">
    <property type="protein sequence ID" value="KAH8001643.1"/>
    <property type="molecule type" value="Genomic_DNA"/>
</dbReference>
<accession>A0ACB8F9G8</accession>
<keyword evidence="2" id="KW-1185">Reference proteome</keyword>
<proteinExistence type="predicted"/>
<evidence type="ECO:0000313" key="2">
    <source>
        <dbReference type="Proteomes" id="UP000827872"/>
    </source>
</evidence>
<sequence length="133" mass="13413">MMAVMSGSRDPLGSSEDRHGGGGGCRARRARALAEEAAPSPRRCSGWAARRPESSAAAPSPGVARPAPRTGPAAAPADCGDSGEGPAEVEGAGGERKLLLLQQLPIVARLRSVPPAAGRRAGFGARWGLPADV</sequence>